<dbReference type="RefSeq" id="XP_009539169.1">
    <property type="nucleotide sequence ID" value="XM_009540874.1"/>
</dbReference>
<accession>G5AGC6</accession>
<reference evidence="1 2" key="1">
    <citation type="journal article" date="2006" name="Science">
        <title>Phytophthora genome sequences uncover evolutionary origins and mechanisms of pathogenesis.</title>
        <authorList>
            <person name="Tyler B.M."/>
            <person name="Tripathy S."/>
            <person name="Zhang X."/>
            <person name="Dehal P."/>
            <person name="Jiang R.H."/>
            <person name="Aerts A."/>
            <person name="Arredondo F.D."/>
            <person name="Baxter L."/>
            <person name="Bensasson D."/>
            <person name="Beynon J.L."/>
            <person name="Chapman J."/>
            <person name="Damasceno C.M."/>
            <person name="Dorrance A.E."/>
            <person name="Dou D."/>
            <person name="Dickerman A.W."/>
            <person name="Dubchak I.L."/>
            <person name="Garbelotto M."/>
            <person name="Gijzen M."/>
            <person name="Gordon S.G."/>
            <person name="Govers F."/>
            <person name="Grunwald N.J."/>
            <person name="Huang W."/>
            <person name="Ivors K.L."/>
            <person name="Jones R.W."/>
            <person name="Kamoun S."/>
            <person name="Krampis K."/>
            <person name="Lamour K.H."/>
            <person name="Lee M.K."/>
            <person name="McDonald W.H."/>
            <person name="Medina M."/>
            <person name="Meijer H.J."/>
            <person name="Nordberg E.K."/>
            <person name="Maclean D.J."/>
            <person name="Ospina-Giraldo M.D."/>
            <person name="Morris P.F."/>
            <person name="Phuntumart V."/>
            <person name="Putnam N.H."/>
            <person name="Rash S."/>
            <person name="Rose J.K."/>
            <person name="Sakihama Y."/>
            <person name="Salamov A.A."/>
            <person name="Savidor A."/>
            <person name="Scheuring C.F."/>
            <person name="Smith B.M."/>
            <person name="Sobral B.W."/>
            <person name="Terry A."/>
            <person name="Torto-Alalibo T.A."/>
            <person name="Win J."/>
            <person name="Xu Z."/>
            <person name="Zhang H."/>
            <person name="Grigoriev I.V."/>
            <person name="Rokhsar D.S."/>
            <person name="Boore J.L."/>
        </authorList>
    </citation>
    <scope>NUCLEOTIDE SEQUENCE [LARGE SCALE GENOMIC DNA]</scope>
    <source>
        <strain evidence="1 2">P6497</strain>
    </source>
</reference>
<evidence type="ECO:0000313" key="1">
    <source>
        <dbReference type="EMBL" id="EGZ05638.1"/>
    </source>
</evidence>
<name>G5AGC6_PHYSP</name>
<proteinExistence type="predicted"/>
<dbReference type="GeneID" id="20648272"/>
<protein>
    <submittedName>
        <fullName evidence="1">Uncharacterized protein</fullName>
    </submittedName>
</protein>
<dbReference type="EMBL" id="JH159166">
    <property type="protein sequence ID" value="EGZ05638.1"/>
    <property type="molecule type" value="Genomic_DNA"/>
</dbReference>
<dbReference type="InParanoid" id="G5AGC6"/>
<keyword evidence="2" id="KW-1185">Reference proteome</keyword>
<organism evidence="1 2">
    <name type="scientific">Phytophthora sojae (strain P6497)</name>
    <name type="common">Soybean stem and root rot agent</name>
    <name type="synonym">Phytophthora megasperma f. sp. glycines</name>
    <dbReference type="NCBI Taxonomy" id="1094619"/>
    <lineage>
        <taxon>Eukaryota</taxon>
        <taxon>Sar</taxon>
        <taxon>Stramenopiles</taxon>
        <taxon>Oomycota</taxon>
        <taxon>Peronosporomycetes</taxon>
        <taxon>Peronosporales</taxon>
        <taxon>Peronosporaceae</taxon>
        <taxon>Phytophthora</taxon>
    </lineage>
</organism>
<gene>
    <name evidence="1" type="ORF">PHYSODRAFT_342423</name>
</gene>
<dbReference type="AlphaFoldDB" id="G5AGC6"/>
<dbReference type="Proteomes" id="UP000002640">
    <property type="component" value="Unassembled WGS sequence"/>
</dbReference>
<dbReference type="KEGG" id="psoj:PHYSODRAFT_342423"/>
<sequence length="106" mass="11892">MSSDPEEDLHLRYLLAAKYEEETADQGDSAEGSAEFEHQATNLELDDYARELAFLPDVTEAKSTQLDYEATNGQSLAHTRPQSTRLYAISTYKGICRSANEPAEFR</sequence>
<evidence type="ECO:0000313" key="2">
    <source>
        <dbReference type="Proteomes" id="UP000002640"/>
    </source>
</evidence>